<reference evidence="2 3" key="1">
    <citation type="submission" date="2023-08" db="EMBL/GenBank/DDBJ databases">
        <title>Draft genome sequence of Algoriphagus taiwanensis.</title>
        <authorList>
            <person name="Takatani N."/>
            <person name="Hosokawa M."/>
            <person name="Sawabe T."/>
        </authorList>
    </citation>
    <scope>NUCLEOTIDE SEQUENCE [LARGE SCALE GENOMIC DNA]</scope>
    <source>
        <strain evidence="2 3">JCM 19755</strain>
    </source>
</reference>
<dbReference type="Proteomes" id="UP001307705">
    <property type="component" value="Unassembled WGS sequence"/>
</dbReference>
<gene>
    <name evidence="2" type="ORF">Ataiwa_13650</name>
</gene>
<keyword evidence="3" id="KW-1185">Reference proteome</keyword>
<name>A0ABQ6PZ48_9BACT</name>
<evidence type="ECO:0000313" key="3">
    <source>
        <dbReference type="Proteomes" id="UP001307705"/>
    </source>
</evidence>
<keyword evidence="1" id="KW-0812">Transmembrane</keyword>
<evidence type="ECO:0000313" key="2">
    <source>
        <dbReference type="EMBL" id="GMQ33093.1"/>
    </source>
</evidence>
<keyword evidence="1" id="KW-0472">Membrane</keyword>
<comment type="caution">
    <text evidence="2">The sequence shown here is derived from an EMBL/GenBank/DDBJ whole genome shotgun (WGS) entry which is preliminary data.</text>
</comment>
<organism evidence="2 3">
    <name type="scientific">Algoriphagus taiwanensis</name>
    <dbReference type="NCBI Taxonomy" id="1445656"/>
    <lineage>
        <taxon>Bacteria</taxon>
        <taxon>Pseudomonadati</taxon>
        <taxon>Bacteroidota</taxon>
        <taxon>Cytophagia</taxon>
        <taxon>Cytophagales</taxon>
        <taxon>Cyclobacteriaceae</taxon>
        <taxon>Algoriphagus</taxon>
    </lineage>
</organism>
<sequence length="65" mass="7184">MSSRRFYFHLGIIFVAFLIGSLSLWHSGIWSNGESKVPNFTAIAMVLLIIGQGGMLLTGLKKNRS</sequence>
<protein>
    <submittedName>
        <fullName evidence="2">Uncharacterized protein</fullName>
    </submittedName>
</protein>
<keyword evidence="1" id="KW-1133">Transmembrane helix</keyword>
<feature type="transmembrane region" description="Helical" evidence="1">
    <location>
        <begin position="40"/>
        <end position="60"/>
    </location>
</feature>
<feature type="transmembrane region" description="Helical" evidence="1">
    <location>
        <begin position="7"/>
        <end position="28"/>
    </location>
</feature>
<dbReference type="EMBL" id="BTPE01000004">
    <property type="protein sequence ID" value="GMQ33093.1"/>
    <property type="molecule type" value="Genomic_DNA"/>
</dbReference>
<evidence type="ECO:0000256" key="1">
    <source>
        <dbReference type="SAM" id="Phobius"/>
    </source>
</evidence>
<proteinExistence type="predicted"/>
<accession>A0ABQ6PZ48</accession>